<evidence type="ECO:0000313" key="3">
    <source>
        <dbReference type="Proteomes" id="UP000265618"/>
    </source>
</evidence>
<comment type="caution">
    <text evidence="2">The sequence shown here is derived from an EMBL/GenBank/DDBJ whole genome shotgun (WGS) entry which is preliminary data.</text>
</comment>
<feature type="non-terminal residue" evidence="2">
    <location>
        <position position="1"/>
    </location>
</feature>
<evidence type="ECO:0000313" key="2">
    <source>
        <dbReference type="EMBL" id="GIQ88889.1"/>
    </source>
</evidence>
<keyword evidence="3" id="KW-1185">Reference proteome</keyword>
<dbReference type="Proteomes" id="UP000265618">
    <property type="component" value="Unassembled WGS sequence"/>
</dbReference>
<protein>
    <submittedName>
        <fullName evidence="2">Uncharacterized protein</fullName>
    </submittedName>
</protein>
<feature type="region of interest" description="Disordered" evidence="1">
    <location>
        <begin position="1"/>
        <end position="41"/>
    </location>
</feature>
<dbReference type="AlphaFoldDB" id="A0A9K3GM55"/>
<proteinExistence type="predicted"/>
<dbReference type="EMBL" id="BDIP01004488">
    <property type="protein sequence ID" value="GIQ88889.1"/>
    <property type="molecule type" value="Genomic_DNA"/>
</dbReference>
<organism evidence="2 3">
    <name type="scientific">Kipferlia bialata</name>
    <dbReference type="NCBI Taxonomy" id="797122"/>
    <lineage>
        <taxon>Eukaryota</taxon>
        <taxon>Metamonada</taxon>
        <taxon>Carpediemonas-like organisms</taxon>
        <taxon>Kipferlia</taxon>
    </lineage>
</organism>
<feature type="compositionally biased region" description="Polar residues" evidence="1">
    <location>
        <begin position="29"/>
        <end position="41"/>
    </location>
</feature>
<gene>
    <name evidence="2" type="ORF">KIPB_011239</name>
</gene>
<name>A0A9K3GM55_9EUKA</name>
<accession>A0A9K3GM55</accession>
<evidence type="ECO:0000256" key="1">
    <source>
        <dbReference type="SAM" id="MobiDB-lite"/>
    </source>
</evidence>
<reference evidence="2 3" key="1">
    <citation type="journal article" date="2018" name="PLoS ONE">
        <title>The draft genome of Kipferlia bialata reveals reductive genome evolution in fornicate parasites.</title>
        <authorList>
            <person name="Tanifuji G."/>
            <person name="Takabayashi S."/>
            <person name="Kume K."/>
            <person name="Takagi M."/>
            <person name="Nakayama T."/>
            <person name="Kamikawa R."/>
            <person name="Inagaki Y."/>
            <person name="Hashimoto T."/>
        </authorList>
    </citation>
    <scope>NUCLEOTIDE SEQUENCE [LARGE SCALE GENOMIC DNA]</scope>
    <source>
        <strain evidence="2">NY0173</strain>
    </source>
</reference>
<feature type="compositionally biased region" description="Polar residues" evidence="1">
    <location>
        <begin position="1"/>
        <end position="17"/>
    </location>
</feature>
<sequence length="134" mass="14391">VAVSATLSASEHTLQTHTKGRGLYGHTPSPRTGSRSATPINPASADVRCKEASLSSIVQGTVLDMRGLTVDMGNRGVSLHQASVFSLAPYRCAILHTHSTEPFDMHDWDTAEEEAARGKMFVVRADSSALTLWL</sequence>